<dbReference type="Proteomes" id="UP000074850">
    <property type="component" value="Unassembled WGS sequence"/>
</dbReference>
<sequence length="109" mass="12623">MYEITLKQGGVEKVFKKDYINIEDNLLAVEHQVRQSAIYSDEKSVLDPKKHRSMNESYLQMFVDMYGKQFTVEDLKQADISTLEVLNTLYIDALGGKKEETEDEEPKEA</sequence>
<dbReference type="EMBL" id="FIHM01000039">
    <property type="protein sequence ID" value="CYV43789.1"/>
    <property type="molecule type" value="Genomic_DNA"/>
</dbReference>
<name>A0A116MET7_STRSU</name>
<dbReference type="RefSeq" id="WP_044760818.1">
    <property type="nucleotide sequence ID" value="NZ_CEFC01000369.1"/>
</dbReference>
<dbReference type="Pfam" id="PF23857">
    <property type="entry name" value="Phage_TAC_19"/>
    <property type="match status" value="1"/>
</dbReference>
<evidence type="ECO:0000313" key="1">
    <source>
        <dbReference type="EMBL" id="CYV43789.1"/>
    </source>
</evidence>
<gene>
    <name evidence="1" type="ORF">ERS132426_01616</name>
</gene>
<organism evidence="1 2">
    <name type="scientific">Streptococcus suis</name>
    <dbReference type="NCBI Taxonomy" id="1307"/>
    <lineage>
        <taxon>Bacteria</taxon>
        <taxon>Bacillati</taxon>
        <taxon>Bacillota</taxon>
        <taxon>Bacilli</taxon>
        <taxon>Lactobacillales</taxon>
        <taxon>Streptococcaceae</taxon>
        <taxon>Streptococcus</taxon>
    </lineage>
</organism>
<dbReference type="InterPro" id="IPR057006">
    <property type="entry name" value="Phage_TAC_19"/>
</dbReference>
<accession>A0A116MET7</accession>
<protein>
    <submittedName>
        <fullName evidence="1">Phage protein</fullName>
    </submittedName>
</protein>
<dbReference type="NCBIfam" id="NF047360">
    <property type="entry name" value="tail_chap_PVL"/>
    <property type="match status" value="1"/>
</dbReference>
<evidence type="ECO:0000313" key="2">
    <source>
        <dbReference type="Proteomes" id="UP000074850"/>
    </source>
</evidence>
<proteinExistence type="predicted"/>
<reference evidence="1 2" key="1">
    <citation type="submission" date="2016-02" db="EMBL/GenBank/DDBJ databases">
        <authorList>
            <consortium name="Pathogen Informatics"/>
        </authorList>
    </citation>
    <scope>NUCLEOTIDE SEQUENCE [LARGE SCALE GENOMIC DNA]</scope>
    <source>
        <strain evidence="1 2">LSS64</strain>
    </source>
</reference>
<dbReference type="AlphaFoldDB" id="A0A116MET7"/>